<evidence type="ECO:0000313" key="2">
    <source>
        <dbReference type="Proteomes" id="UP000027604"/>
    </source>
</evidence>
<dbReference type="Proteomes" id="UP000027604">
    <property type="component" value="Chromosome I"/>
</dbReference>
<reference evidence="1 2" key="1">
    <citation type="journal article" date="2015" name="Genome Announc.">
        <title>Genome Sequence of Mushroom Soft-Rot Pathogen Janthinobacterium agaricidamnosum.</title>
        <authorList>
            <person name="Graupner K."/>
            <person name="Lackner G."/>
            <person name="Hertweck C."/>
        </authorList>
    </citation>
    <scope>NUCLEOTIDE SEQUENCE [LARGE SCALE GENOMIC DNA]</scope>
    <source>
        <strain evidence="2">NBRC 102515 / DSM 9628</strain>
    </source>
</reference>
<dbReference type="AlphaFoldDB" id="W0V435"/>
<proteinExistence type="predicted"/>
<protein>
    <submittedName>
        <fullName evidence="1">Uncharacterized protein</fullName>
    </submittedName>
</protein>
<dbReference type="EMBL" id="HG322949">
    <property type="protein sequence ID" value="CDG82641.1"/>
    <property type="molecule type" value="Genomic_DNA"/>
</dbReference>
<name>W0V435_9BURK</name>
<accession>W0V435</accession>
<dbReference type="HOGENOM" id="CLU_3290895_0_0_4"/>
<evidence type="ECO:0000313" key="1">
    <source>
        <dbReference type="EMBL" id="CDG82641.1"/>
    </source>
</evidence>
<organism evidence="1 2">
    <name type="scientific">Janthinobacterium agaricidamnosum NBRC 102515 = DSM 9628</name>
    <dbReference type="NCBI Taxonomy" id="1349767"/>
    <lineage>
        <taxon>Bacteria</taxon>
        <taxon>Pseudomonadati</taxon>
        <taxon>Pseudomonadota</taxon>
        <taxon>Betaproteobacteria</taxon>
        <taxon>Burkholderiales</taxon>
        <taxon>Oxalobacteraceae</taxon>
        <taxon>Janthinobacterium</taxon>
    </lineage>
</organism>
<keyword evidence="2" id="KW-1185">Reference proteome</keyword>
<dbReference type="PATRIC" id="fig|1349767.4.peg.3772"/>
<gene>
    <name evidence="1" type="ORF">GJA_2004</name>
</gene>
<dbReference type="KEGG" id="jag:GJA_2004"/>
<sequence>MIIFLSGRAVFHPILAGAQQNCAQDILTAFSPPPPAHPRH</sequence>